<dbReference type="PROSITE" id="PS50076">
    <property type="entry name" value="DNAJ_2"/>
    <property type="match status" value="1"/>
</dbReference>
<evidence type="ECO:0000256" key="2">
    <source>
        <dbReference type="SAM" id="Phobius"/>
    </source>
</evidence>
<dbReference type="EMBL" id="LGRN01000060">
    <property type="protein sequence ID" value="OJD17642.1"/>
    <property type="molecule type" value="Genomic_DNA"/>
</dbReference>
<dbReference type="PANTHER" id="PTHR44360">
    <property type="entry name" value="DNAJ HOMOLOG SUBFAMILY B MEMBER 9"/>
    <property type="match status" value="1"/>
</dbReference>
<protein>
    <recommendedName>
        <fullName evidence="3">J domain-containing protein</fullName>
    </recommendedName>
</protein>
<dbReference type="STRING" id="1447872.A0A1J9PP28"/>
<name>A0A1J9PP28_9EURO</name>
<dbReference type="Gene3D" id="1.10.287.110">
    <property type="entry name" value="DnaJ domain"/>
    <property type="match status" value="1"/>
</dbReference>
<keyword evidence="1" id="KW-0143">Chaperone</keyword>
<comment type="caution">
    <text evidence="4">The sequence shown here is derived from an EMBL/GenBank/DDBJ whole genome shotgun (WGS) entry which is preliminary data.</text>
</comment>
<evidence type="ECO:0000313" key="5">
    <source>
        <dbReference type="Proteomes" id="UP000182235"/>
    </source>
</evidence>
<evidence type="ECO:0000313" key="4">
    <source>
        <dbReference type="EMBL" id="OJD17642.1"/>
    </source>
</evidence>
<dbReference type="AlphaFoldDB" id="A0A1J9PP28"/>
<dbReference type="CDD" id="cd06257">
    <property type="entry name" value="DnaJ"/>
    <property type="match status" value="1"/>
</dbReference>
<keyword evidence="5" id="KW-1185">Reference proteome</keyword>
<keyword evidence="2" id="KW-1133">Transmembrane helix</keyword>
<dbReference type="InterPro" id="IPR001623">
    <property type="entry name" value="DnaJ_domain"/>
</dbReference>
<dbReference type="SUPFAM" id="SSF46565">
    <property type="entry name" value="Chaperone J-domain"/>
    <property type="match status" value="1"/>
</dbReference>
<keyword evidence="2" id="KW-0472">Membrane</keyword>
<dbReference type="SMART" id="SM00271">
    <property type="entry name" value="DnaJ"/>
    <property type="match status" value="1"/>
</dbReference>
<dbReference type="GO" id="GO:0051087">
    <property type="term" value="F:protein-folding chaperone binding"/>
    <property type="evidence" value="ECO:0007669"/>
    <property type="project" value="TreeGrafter"/>
</dbReference>
<feature type="domain" description="J" evidence="3">
    <location>
        <begin position="81"/>
        <end position="159"/>
    </location>
</feature>
<dbReference type="Proteomes" id="UP000182235">
    <property type="component" value="Unassembled WGS sequence"/>
</dbReference>
<sequence length="372" mass="42226">MALDILPNILSYIGWAFLPRYVTSFLQNIYYRITIRAGDPHPDPSSPRYARHYRRIYIVVVTSYLVYTLSEAYRKLRAQGDFYQLLGVLPTSNDRIIKSRFRRLAALHHPDKRRNQQHPLNNSYGSDGYKSPDELFLQLKLAQDTLLDPVKRFAYDRFGREVVEGSKAKTMSEFLFAGLLALIPQYLGGFIMMALMNMFWFSAWGRYWRFYTFFTLLTLELALLTHQNGTFMPGAHLPPWLSVLLHLDKFYLLPFQTLTLARNASMTLNIFISQLTPPAASSSTSKSDPGGGGLTPQTQAQLTQLTQLARANDAEATRLLQLGLAPFKGDKKSVEKLRRGMKQGLILGSVRDAPEVQEAVKTVLERRVGVGP</sequence>
<dbReference type="InterPro" id="IPR051948">
    <property type="entry name" value="Hsp70_co-chaperone_J-domain"/>
</dbReference>
<dbReference type="GO" id="GO:0005783">
    <property type="term" value="C:endoplasmic reticulum"/>
    <property type="evidence" value="ECO:0007669"/>
    <property type="project" value="TreeGrafter"/>
</dbReference>
<dbReference type="PRINTS" id="PR00625">
    <property type="entry name" value="JDOMAIN"/>
</dbReference>
<dbReference type="InterPro" id="IPR036869">
    <property type="entry name" value="J_dom_sf"/>
</dbReference>
<accession>A0A1J9PP28</accession>
<organism evidence="4 5">
    <name type="scientific">Emergomyces pasteurianus Ep9510</name>
    <dbReference type="NCBI Taxonomy" id="1447872"/>
    <lineage>
        <taxon>Eukaryota</taxon>
        <taxon>Fungi</taxon>
        <taxon>Dikarya</taxon>
        <taxon>Ascomycota</taxon>
        <taxon>Pezizomycotina</taxon>
        <taxon>Eurotiomycetes</taxon>
        <taxon>Eurotiomycetidae</taxon>
        <taxon>Onygenales</taxon>
        <taxon>Ajellomycetaceae</taxon>
        <taxon>Emergomyces</taxon>
    </lineage>
</organism>
<gene>
    <name evidence="4" type="ORF">AJ78_02292</name>
</gene>
<dbReference type="OrthoDB" id="436519at2759"/>
<dbReference type="GO" id="GO:0051787">
    <property type="term" value="F:misfolded protein binding"/>
    <property type="evidence" value="ECO:0007669"/>
    <property type="project" value="TreeGrafter"/>
</dbReference>
<evidence type="ECO:0000256" key="1">
    <source>
        <dbReference type="ARBA" id="ARBA00023186"/>
    </source>
</evidence>
<keyword evidence="2" id="KW-0812">Transmembrane</keyword>
<evidence type="ECO:0000259" key="3">
    <source>
        <dbReference type="PROSITE" id="PS50076"/>
    </source>
</evidence>
<dbReference type="GO" id="GO:0036503">
    <property type="term" value="P:ERAD pathway"/>
    <property type="evidence" value="ECO:0007669"/>
    <property type="project" value="TreeGrafter"/>
</dbReference>
<dbReference type="VEuPathDB" id="FungiDB:AJ78_02292"/>
<dbReference type="PANTHER" id="PTHR44360:SF1">
    <property type="entry name" value="DNAJ HOMOLOG SUBFAMILY B MEMBER 9"/>
    <property type="match status" value="1"/>
</dbReference>
<reference evidence="4 5" key="1">
    <citation type="submission" date="2015-07" db="EMBL/GenBank/DDBJ databases">
        <title>Emmonsia species relationships and genome sequence.</title>
        <authorList>
            <consortium name="The Broad Institute Genomics Platform"/>
            <person name="Cuomo C.A."/>
            <person name="Munoz J.F."/>
            <person name="Imamovic A."/>
            <person name="Priest M.E."/>
            <person name="Young S."/>
            <person name="Clay O.K."/>
            <person name="McEwen J.G."/>
        </authorList>
    </citation>
    <scope>NUCLEOTIDE SEQUENCE [LARGE SCALE GENOMIC DNA]</scope>
    <source>
        <strain evidence="4 5">UAMH 9510</strain>
    </source>
</reference>
<dbReference type="Pfam" id="PF00226">
    <property type="entry name" value="DnaJ"/>
    <property type="match status" value="1"/>
</dbReference>
<feature type="transmembrane region" description="Helical" evidence="2">
    <location>
        <begin position="174"/>
        <end position="201"/>
    </location>
</feature>
<proteinExistence type="predicted"/>